<proteinExistence type="predicted"/>
<evidence type="ECO:0000313" key="1">
    <source>
        <dbReference type="EMBL" id="KAF5726491.1"/>
    </source>
</evidence>
<organism evidence="1 2">
    <name type="scientific">Tripterygium wilfordii</name>
    <name type="common">Thunder God vine</name>
    <dbReference type="NCBI Taxonomy" id="458696"/>
    <lineage>
        <taxon>Eukaryota</taxon>
        <taxon>Viridiplantae</taxon>
        <taxon>Streptophyta</taxon>
        <taxon>Embryophyta</taxon>
        <taxon>Tracheophyta</taxon>
        <taxon>Spermatophyta</taxon>
        <taxon>Magnoliopsida</taxon>
        <taxon>eudicotyledons</taxon>
        <taxon>Gunneridae</taxon>
        <taxon>Pentapetalae</taxon>
        <taxon>rosids</taxon>
        <taxon>fabids</taxon>
        <taxon>Celastrales</taxon>
        <taxon>Celastraceae</taxon>
        <taxon>Tripterygium</taxon>
    </lineage>
</organism>
<keyword evidence="2" id="KW-1185">Reference proteome</keyword>
<gene>
    <name evidence="1" type="ORF">HS088_TW22G00169</name>
</gene>
<protein>
    <submittedName>
        <fullName evidence="1">Uncharacterized protein</fullName>
    </submittedName>
</protein>
<comment type="caution">
    <text evidence="1">The sequence shown here is derived from an EMBL/GenBank/DDBJ whole genome shotgun (WGS) entry which is preliminary data.</text>
</comment>
<dbReference type="EMBL" id="JAAARO010000022">
    <property type="protein sequence ID" value="KAF5726491.1"/>
    <property type="molecule type" value="Genomic_DNA"/>
</dbReference>
<name>A0A7J7BX96_TRIWF</name>
<dbReference type="InParanoid" id="A0A7J7BX96"/>
<dbReference type="AlphaFoldDB" id="A0A7J7BX96"/>
<evidence type="ECO:0000313" key="2">
    <source>
        <dbReference type="Proteomes" id="UP000593562"/>
    </source>
</evidence>
<accession>A0A7J7BX96</accession>
<reference evidence="1 2" key="1">
    <citation type="journal article" date="2020" name="Nat. Commun.">
        <title>Genome of Tripterygium wilfordii and identification of cytochrome P450 involved in triptolide biosynthesis.</title>
        <authorList>
            <person name="Tu L."/>
            <person name="Su P."/>
            <person name="Zhang Z."/>
            <person name="Gao L."/>
            <person name="Wang J."/>
            <person name="Hu T."/>
            <person name="Zhou J."/>
            <person name="Zhang Y."/>
            <person name="Zhao Y."/>
            <person name="Liu Y."/>
            <person name="Song Y."/>
            <person name="Tong Y."/>
            <person name="Lu Y."/>
            <person name="Yang J."/>
            <person name="Xu C."/>
            <person name="Jia M."/>
            <person name="Peters R.J."/>
            <person name="Huang L."/>
            <person name="Gao W."/>
        </authorList>
    </citation>
    <scope>NUCLEOTIDE SEQUENCE [LARGE SCALE GENOMIC DNA]</scope>
    <source>
        <strain evidence="2">cv. XIE 37</strain>
        <tissue evidence="1">Leaf</tissue>
    </source>
</reference>
<dbReference type="Proteomes" id="UP000593562">
    <property type="component" value="Unassembled WGS sequence"/>
</dbReference>
<sequence>MSMTLISWLEPKSKVFNKTNICLKNQGGHVQSKSICVVKLQSITISEDINILNDFVFGYNYASNDQHSRQSVCQYLLAGCCYSSLSCVKPSTDPLGKKIYPEIRHHGK</sequence>